<accession>A0A1F4ZSK0</accession>
<feature type="transmembrane region" description="Helical" evidence="1">
    <location>
        <begin position="181"/>
        <end position="200"/>
    </location>
</feature>
<reference evidence="2 3" key="1">
    <citation type="journal article" date="2016" name="Nat. Commun.">
        <title>Thousands of microbial genomes shed light on interconnected biogeochemical processes in an aquifer system.</title>
        <authorList>
            <person name="Anantharaman K."/>
            <person name="Brown C.T."/>
            <person name="Hug L.A."/>
            <person name="Sharon I."/>
            <person name="Castelle C.J."/>
            <person name="Probst A.J."/>
            <person name="Thomas B.C."/>
            <person name="Singh A."/>
            <person name="Wilkins M.J."/>
            <person name="Karaoz U."/>
            <person name="Brodie E.L."/>
            <person name="Williams K.H."/>
            <person name="Hubbard S.S."/>
            <person name="Banfield J.F."/>
        </authorList>
    </citation>
    <scope>NUCLEOTIDE SEQUENCE [LARGE SCALE GENOMIC DNA]</scope>
</reference>
<evidence type="ECO:0000256" key="1">
    <source>
        <dbReference type="SAM" id="Phobius"/>
    </source>
</evidence>
<gene>
    <name evidence="2" type="ORF">A2397_05180</name>
</gene>
<dbReference type="EMBL" id="MEXR01000050">
    <property type="protein sequence ID" value="OGD08786.1"/>
    <property type="molecule type" value="Genomic_DNA"/>
</dbReference>
<keyword evidence="1" id="KW-0812">Transmembrane</keyword>
<evidence type="ECO:0000313" key="3">
    <source>
        <dbReference type="Proteomes" id="UP000176424"/>
    </source>
</evidence>
<sequence length="692" mass="76554">MKHKLITSKISSLNHVLITGDKSPISESLRTQLLRYSQLQVDHWPAGKQSLQSPINVEVIIHVVGFGPASLSQTLSATVLLHELLHLATSQRAKFMLVIYNPQTPLSKTAVSLLNQYSKIKPLLTHIVEVGQDEVETEAEAIVKKIFPHHKHALSPKQVTIAPTSPHQNNQKNRFRTLKKISLLAVLVFILTQCLGLGLLKFSAKQLALNDYSSFGKLLELSQRLLLLNQTSISYIPGFPEISYLYQPQILNRAKTIYQVSDQLNEALNFLISFTPATDPIDTARLLSLVDELTESLTVVKNQNTTTTLLKKTRLLIPYINSVLGHSSAQNVMFIISDSDSPTPTGGEKTSIVLVTLEKGQVSAVKHLAMSKVYQDAPGKFDLTTFEANPEFKTVAANLSQLVLKTYQTQANLVVGLSTLEIDQLLEIAKNQTPNPNQTSSGNSQSKIDEFISLLPQTTSTIRRQLLQKTYELLESGQLFATHTTDLPELEYLGWSGGLSLPPCKSRLSCLNVFLDSRLGPSVQGGIADINQVFRKSDIEVTSGLLKTNTTLNLSLKSQSKTLLQLFFPKTSQLTTVLVDGLPPSLPATPSSFNNQINQVVLNLENNEPASRHLEVVVEQAQKFSLPPGKFHLQVNLPTQPGIKYVDLTNVIYPKNWTTSIYQKPSVALPGQLRYNTQSRNPVSLNIDFIPK</sequence>
<dbReference type="Proteomes" id="UP000176424">
    <property type="component" value="Unassembled WGS sequence"/>
</dbReference>
<proteinExistence type="predicted"/>
<protein>
    <submittedName>
        <fullName evidence="2">Uncharacterized protein</fullName>
    </submittedName>
</protein>
<evidence type="ECO:0000313" key="2">
    <source>
        <dbReference type="EMBL" id="OGD08786.1"/>
    </source>
</evidence>
<dbReference type="AlphaFoldDB" id="A0A1F4ZSK0"/>
<name>A0A1F4ZSK0_9BACT</name>
<comment type="caution">
    <text evidence="2">The sequence shown here is derived from an EMBL/GenBank/DDBJ whole genome shotgun (WGS) entry which is preliminary data.</text>
</comment>
<organism evidence="2 3">
    <name type="scientific">Candidatus Amesbacteria bacterium RIFOXYB1_FULL_44_23</name>
    <dbReference type="NCBI Taxonomy" id="1797263"/>
    <lineage>
        <taxon>Bacteria</taxon>
        <taxon>Candidatus Amesiibacteriota</taxon>
    </lineage>
</organism>
<dbReference type="STRING" id="1797263.A2397_05180"/>
<keyword evidence="1" id="KW-0472">Membrane</keyword>
<keyword evidence="1" id="KW-1133">Transmembrane helix</keyword>